<evidence type="ECO:0000313" key="2">
    <source>
        <dbReference type="EMBL" id="CAI4011052.1"/>
    </source>
</evidence>
<feature type="compositionally biased region" description="Basic and acidic residues" evidence="1">
    <location>
        <begin position="538"/>
        <end position="567"/>
    </location>
</feature>
<dbReference type="EMBL" id="CAMXCT010005001">
    <property type="protein sequence ID" value="CAI4011052.1"/>
    <property type="molecule type" value="Genomic_DNA"/>
</dbReference>
<protein>
    <submittedName>
        <fullName evidence="2">Uncharacterized protein</fullName>
    </submittedName>
</protein>
<dbReference type="InterPro" id="IPR043502">
    <property type="entry name" value="DNA/RNA_pol_sf"/>
</dbReference>
<feature type="compositionally biased region" description="Basic residues" evidence="1">
    <location>
        <begin position="352"/>
        <end position="365"/>
    </location>
</feature>
<dbReference type="EMBL" id="CAMXCT020005001">
    <property type="protein sequence ID" value="CAL1164427.1"/>
    <property type="molecule type" value="Genomic_DNA"/>
</dbReference>
<sequence>MAAPVLPDLDTAEGRAEAIRLLDPDFQGLLERKGLSDRLQGTLSNAGVRSISLFSVIGDTAAEVRTFAVDHCNLDRGRDVVAVAGMIDAWQASKTRMATRNQSEADAVNASIPPPLNKAEAQDLRVRFEQLHYKLEDKVTPSTGTLEQLFEQIETGEWKRMSLVMFLSRDDADSEPMAATLDKNGTVRVKKGYGESKPPKSGEDLRQRVKLLGHTYLFAQLKFPNRHELRNIGPNLFHKYADFLLGEHVMGLQAKDSRGEVVATPSLELVLSYEFQVRKLMVKYMNEGTEMVQALEDAMKDPTIKERYFLTPAALDAAMSGRDQGRKSRSPRRERSREESYPRGSQSFGKGKGGKGRKGKGKSMHTKAPSPLGAEDDKTRRDTVQVTEGSSEVLEETAVDHKNSGRGPGRAEIPSSFTLKVLYLFAGAERKTSVVECLRRLTKDAGWELEAHEIDLKRGPPPLRSKAWGPCQWPVMDEDNVYQGPLERNCQCKVTMSLARKEEDEGFRTSGTDVYPPKLDLGIAEALMSHIQTALDASSKEGEGESSKEADTEEVSTRKDCKDDTKKERVTKIPVEEEYRDQEEGVPVYEDTGFRGTAKRPIKCYYKGRHRRRPNDRESEVNFRRLKCMLEAVGDVDHSWLEEVAEEGVCLGVDEELPRVPEVFEEKEKWNLSFTEEDFRDTLADNYKSAEDNSVDIARQVAEEVERGSIIRMSLKEAEKKYAGRLAIAALGAVPKEQGSDVVRIVHDGSYSVDVNHRIKVRDRMRFPTVDDAAGVLMHLEDQAEEEKGLVRFSMLYDVARAHKLLPVKEKDWGLQAFRLPGKEEEMKEEVFLHTRGTFGIASAAYWWQRLAAGVVRLGHVLAGVELGILHLLFADDGWMVATGGFFWRKLLFWLFILDLLEIPLSWKKVRGGVKVQWIGYQIDVQMFEKGISSRKVKWVEEWISSHLISEGVVGRDLRSALGRFGFVAGALHHVRPFLGPLFAWSAVLAPGTFAKFLEAIRILLEYVKMQISLESMCKPRRVKERSREAFRVDAKAEGECIVIGGWEIPRGSSNEKERWFSIRLNRRNAPWAYMKGEPFRNIASLELTAVLVAVILFGDNLVDDEGISTLTLSASTDNLGNTYVLQHFMSCKYPLSIVVMELAMQLKKCNLELDLGWVPRDQNTEADALTNSDFSGFLPEKRIERNFEDIQFEVLDQLVEKAGELDKDIRLAKSSKELKGDRPEETIRKRKRGQTRWEDPW</sequence>
<comment type="caution">
    <text evidence="2">The sequence shown here is derived from an EMBL/GenBank/DDBJ whole genome shotgun (WGS) entry which is preliminary data.</text>
</comment>
<feature type="region of interest" description="Disordered" evidence="1">
    <location>
        <begin position="534"/>
        <end position="567"/>
    </location>
</feature>
<feature type="compositionally biased region" description="Basic and acidic residues" evidence="1">
    <location>
        <begin position="1216"/>
        <end position="1228"/>
    </location>
</feature>
<organism evidence="2">
    <name type="scientific">Cladocopium goreaui</name>
    <dbReference type="NCBI Taxonomy" id="2562237"/>
    <lineage>
        <taxon>Eukaryota</taxon>
        <taxon>Sar</taxon>
        <taxon>Alveolata</taxon>
        <taxon>Dinophyceae</taxon>
        <taxon>Suessiales</taxon>
        <taxon>Symbiodiniaceae</taxon>
        <taxon>Cladocopium</taxon>
    </lineage>
</organism>
<dbReference type="EMBL" id="CAMXCT030005001">
    <property type="protein sequence ID" value="CAL4798364.1"/>
    <property type="molecule type" value="Genomic_DNA"/>
</dbReference>
<evidence type="ECO:0000313" key="3">
    <source>
        <dbReference type="EMBL" id="CAL1164427.1"/>
    </source>
</evidence>
<dbReference type="SUPFAM" id="SSF56672">
    <property type="entry name" value="DNA/RNA polymerases"/>
    <property type="match status" value="1"/>
</dbReference>
<keyword evidence="4" id="KW-1185">Reference proteome</keyword>
<gene>
    <name evidence="2" type="ORF">C1SCF055_LOCUS36253</name>
</gene>
<dbReference type="AlphaFoldDB" id="A0A9P1GHW1"/>
<reference evidence="3" key="2">
    <citation type="submission" date="2024-04" db="EMBL/GenBank/DDBJ databases">
        <authorList>
            <person name="Chen Y."/>
            <person name="Shah S."/>
            <person name="Dougan E. K."/>
            <person name="Thang M."/>
            <person name="Chan C."/>
        </authorList>
    </citation>
    <scope>NUCLEOTIDE SEQUENCE [LARGE SCALE GENOMIC DNA]</scope>
</reference>
<evidence type="ECO:0000256" key="1">
    <source>
        <dbReference type="SAM" id="MobiDB-lite"/>
    </source>
</evidence>
<accession>A0A9P1GHW1</accession>
<proteinExistence type="predicted"/>
<feature type="compositionally biased region" description="Basic and acidic residues" evidence="1">
    <location>
        <begin position="323"/>
        <end position="341"/>
    </location>
</feature>
<feature type="region of interest" description="Disordered" evidence="1">
    <location>
        <begin position="315"/>
        <end position="411"/>
    </location>
</feature>
<reference evidence="2" key="1">
    <citation type="submission" date="2022-10" db="EMBL/GenBank/DDBJ databases">
        <authorList>
            <person name="Chen Y."/>
            <person name="Dougan E. K."/>
            <person name="Chan C."/>
            <person name="Rhodes N."/>
            <person name="Thang M."/>
        </authorList>
    </citation>
    <scope>NUCLEOTIDE SEQUENCE</scope>
</reference>
<evidence type="ECO:0000313" key="4">
    <source>
        <dbReference type="Proteomes" id="UP001152797"/>
    </source>
</evidence>
<name>A0A9P1GHW1_9DINO</name>
<dbReference type="Proteomes" id="UP001152797">
    <property type="component" value="Unassembled WGS sequence"/>
</dbReference>
<feature type="region of interest" description="Disordered" evidence="1">
    <location>
        <begin position="1216"/>
        <end position="1242"/>
    </location>
</feature>